<feature type="signal peptide" evidence="3">
    <location>
        <begin position="1"/>
        <end position="23"/>
    </location>
</feature>
<proteinExistence type="predicted"/>
<dbReference type="InterPro" id="IPR046357">
    <property type="entry name" value="PPIase_dom_sf"/>
</dbReference>
<dbReference type="InterPro" id="IPR023058">
    <property type="entry name" value="PPIase_PpiC_CS"/>
</dbReference>
<dbReference type="PROSITE" id="PS01096">
    <property type="entry name" value="PPIC_PPIASE_1"/>
    <property type="match status" value="1"/>
</dbReference>
<gene>
    <name evidence="5" type="ORF">MM239_09185</name>
</gene>
<comment type="caution">
    <text evidence="5">The sequence shown here is derived from an EMBL/GenBank/DDBJ whole genome shotgun (WGS) entry which is preliminary data.</text>
</comment>
<feature type="domain" description="PpiC" evidence="4">
    <location>
        <begin position="187"/>
        <end position="288"/>
    </location>
</feature>
<evidence type="ECO:0000256" key="1">
    <source>
        <dbReference type="ARBA" id="ARBA00022729"/>
    </source>
</evidence>
<dbReference type="InterPro" id="IPR000297">
    <property type="entry name" value="PPIase_PpiC"/>
</dbReference>
<evidence type="ECO:0000256" key="2">
    <source>
        <dbReference type="PROSITE-ProRule" id="PRU00278"/>
    </source>
</evidence>
<dbReference type="PANTHER" id="PTHR47637:SF1">
    <property type="entry name" value="CHAPERONE SURA"/>
    <property type="match status" value="1"/>
</dbReference>
<dbReference type="EC" id="5.2.1.8" evidence="5"/>
<protein>
    <submittedName>
        <fullName evidence="5">Peptidylprolyl isomerase</fullName>
        <ecNumber evidence="5">5.2.1.8</ecNumber>
    </submittedName>
</protein>
<dbReference type="InterPro" id="IPR050280">
    <property type="entry name" value="OMP_Chaperone_SurA"/>
</dbReference>
<keyword evidence="6" id="KW-1185">Reference proteome</keyword>
<feature type="chain" id="PRO_5046702063" evidence="3">
    <location>
        <begin position="24"/>
        <end position="462"/>
    </location>
</feature>
<dbReference type="SUPFAM" id="SSF54534">
    <property type="entry name" value="FKBP-like"/>
    <property type="match status" value="2"/>
</dbReference>
<reference evidence="5" key="1">
    <citation type="submission" date="2022-03" db="EMBL/GenBank/DDBJ databases">
        <title>De novo assembled genomes of Belliella spp. (Cyclobacteriaceae) strains.</title>
        <authorList>
            <person name="Szabo A."/>
            <person name="Korponai K."/>
            <person name="Felfoldi T."/>
        </authorList>
    </citation>
    <scope>NUCLEOTIDE SEQUENCE</scope>
    <source>
        <strain evidence="5">DSM 111904</strain>
    </source>
</reference>
<dbReference type="EMBL" id="JAKZGP010000019">
    <property type="protein sequence ID" value="MCH7409568.1"/>
    <property type="molecule type" value="Genomic_DNA"/>
</dbReference>
<dbReference type="InterPro" id="IPR027304">
    <property type="entry name" value="Trigger_fact/SurA_dom_sf"/>
</dbReference>
<keyword evidence="2" id="KW-0697">Rotamase</keyword>
<keyword evidence="1 3" id="KW-0732">Signal</keyword>
<keyword evidence="2 5" id="KW-0413">Isomerase</keyword>
<feature type="domain" description="PpiC" evidence="4">
    <location>
        <begin position="291"/>
        <end position="388"/>
    </location>
</feature>
<accession>A0ABS9V0M5</accession>
<dbReference type="RefSeq" id="WP_241347909.1">
    <property type="nucleotide sequence ID" value="NZ_JAKZGP010000019.1"/>
</dbReference>
<dbReference type="Gene3D" id="3.10.50.40">
    <property type="match status" value="2"/>
</dbReference>
<evidence type="ECO:0000313" key="5">
    <source>
        <dbReference type="EMBL" id="MCH7409568.1"/>
    </source>
</evidence>
<evidence type="ECO:0000259" key="4">
    <source>
        <dbReference type="PROSITE" id="PS50198"/>
    </source>
</evidence>
<dbReference type="GO" id="GO:0003755">
    <property type="term" value="F:peptidyl-prolyl cis-trans isomerase activity"/>
    <property type="evidence" value="ECO:0007669"/>
    <property type="project" value="UniProtKB-EC"/>
</dbReference>
<dbReference type="PROSITE" id="PS50198">
    <property type="entry name" value="PPIC_PPIASE_2"/>
    <property type="match status" value="2"/>
</dbReference>
<dbReference type="SUPFAM" id="SSF109998">
    <property type="entry name" value="Triger factor/SurA peptide-binding domain-like"/>
    <property type="match status" value="1"/>
</dbReference>
<dbReference type="Proteomes" id="UP001165489">
    <property type="component" value="Unassembled WGS sequence"/>
</dbReference>
<sequence>MSKANKFLSITSCLIMLTGVLYAQEEEKKPSTTPTTGQVIDRIVAKVNNYILLESDVQKTYLEAISNSQQGFEAPSRCDIFESLLINKLMVAKAEIDSVSVSDAEVMLQADQRFSMIMSQFGGDESTLVEVYGKTSDQLKAEINDALREQMIVQRMQGKITEGLSVSPAEVRRFFNSIHRDSLPFFSAEVTVGQIVRKPEVNEKAKTEVANFLSGLKKQIMDGTSDFATLAKEYSQDPGSAIQGGELGFFRRGELAPEYEATSLGLKPGEVSDPVETVFGFHMIQLLERRGNTFNTRHILIKPVPSEDDIKKTERYLDSLRTVILDKKIDFAKAAKEYSEDRDTSDNGGFFADQGSGSNRLTLRTLEDPVLYFTIDSMQVGGITTPMRFEDPREGTKVRILYYKDRYPAHRANLNDDFEKLKAATRRKKEDDILSRWFLTAKEDVFIDIDPAYDRCNVLQDN</sequence>
<name>A0ABS9V0M5_9BACT</name>
<organism evidence="5 6">
    <name type="scientific">Belliella filtrata</name>
    <dbReference type="NCBI Taxonomy" id="2923435"/>
    <lineage>
        <taxon>Bacteria</taxon>
        <taxon>Pseudomonadati</taxon>
        <taxon>Bacteroidota</taxon>
        <taxon>Cytophagia</taxon>
        <taxon>Cytophagales</taxon>
        <taxon>Cyclobacteriaceae</taxon>
        <taxon>Belliella</taxon>
    </lineage>
</organism>
<evidence type="ECO:0000313" key="6">
    <source>
        <dbReference type="Proteomes" id="UP001165489"/>
    </source>
</evidence>
<dbReference type="PANTHER" id="PTHR47637">
    <property type="entry name" value="CHAPERONE SURA"/>
    <property type="match status" value="1"/>
</dbReference>
<dbReference type="Gene3D" id="1.10.4030.10">
    <property type="entry name" value="Porin chaperone SurA, peptide-binding domain"/>
    <property type="match status" value="1"/>
</dbReference>
<dbReference type="Pfam" id="PF00639">
    <property type="entry name" value="Rotamase"/>
    <property type="match status" value="2"/>
</dbReference>
<evidence type="ECO:0000256" key="3">
    <source>
        <dbReference type="SAM" id="SignalP"/>
    </source>
</evidence>